<reference evidence="1" key="2">
    <citation type="journal article" date="2015" name="Data Brief">
        <title>Shoot transcriptome of the giant reed, Arundo donax.</title>
        <authorList>
            <person name="Barrero R.A."/>
            <person name="Guerrero F.D."/>
            <person name="Moolhuijzen P."/>
            <person name="Goolsby J.A."/>
            <person name="Tidwell J."/>
            <person name="Bellgard S.E."/>
            <person name="Bellgard M.I."/>
        </authorList>
    </citation>
    <scope>NUCLEOTIDE SEQUENCE</scope>
    <source>
        <tissue evidence="1">Shoot tissue taken approximately 20 cm above the soil surface</tissue>
    </source>
</reference>
<dbReference type="EMBL" id="GBRH01237669">
    <property type="protein sequence ID" value="JAD60226.1"/>
    <property type="molecule type" value="Transcribed_RNA"/>
</dbReference>
<sequence length="13" mass="1660">MWDQWYFVCHSSA</sequence>
<evidence type="ECO:0000313" key="1">
    <source>
        <dbReference type="EMBL" id="JAD60226.1"/>
    </source>
</evidence>
<organism evidence="1">
    <name type="scientific">Arundo donax</name>
    <name type="common">Giant reed</name>
    <name type="synonym">Donax arundinaceus</name>
    <dbReference type="NCBI Taxonomy" id="35708"/>
    <lineage>
        <taxon>Eukaryota</taxon>
        <taxon>Viridiplantae</taxon>
        <taxon>Streptophyta</taxon>
        <taxon>Embryophyta</taxon>
        <taxon>Tracheophyta</taxon>
        <taxon>Spermatophyta</taxon>
        <taxon>Magnoliopsida</taxon>
        <taxon>Liliopsida</taxon>
        <taxon>Poales</taxon>
        <taxon>Poaceae</taxon>
        <taxon>PACMAD clade</taxon>
        <taxon>Arundinoideae</taxon>
        <taxon>Arundineae</taxon>
        <taxon>Arundo</taxon>
    </lineage>
</organism>
<name>A0A0A9BA69_ARUDO</name>
<proteinExistence type="predicted"/>
<protein>
    <submittedName>
        <fullName evidence="1">Uncharacterized protein</fullName>
    </submittedName>
</protein>
<reference evidence="1" key="1">
    <citation type="submission" date="2014-09" db="EMBL/GenBank/DDBJ databases">
        <authorList>
            <person name="Magalhaes I.L.F."/>
            <person name="Oliveira U."/>
            <person name="Santos F.R."/>
            <person name="Vidigal T.H.D.A."/>
            <person name="Brescovit A.D."/>
            <person name="Santos A.J."/>
        </authorList>
    </citation>
    <scope>NUCLEOTIDE SEQUENCE</scope>
    <source>
        <tissue evidence="1">Shoot tissue taken approximately 20 cm above the soil surface</tissue>
    </source>
</reference>
<accession>A0A0A9BA69</accession>